<dbReference type="InterPro" id="IPR020275">
    <property type="entry name" value="DUF5592"/>
</dbReference>
<dbReference type="AlphaFoldDB" id="A0A3E0WM04"/>
<keyword evidence="1" id="KW-0812">Transmembrane</keyword>
<organism evidence="2 3">
    <name type="scientific">Virgibacillus dokdonensis</name>
    <dbReference type="NCBI Taxonomy" id="302167"/>
    <lineage>
        <taxon>Bacteria</taxon>
        <taxon>Bacillati</taxon>
        <taxon>Bacillota</taxon>
        <taxon>Bacilli</taxon>
        <taxon>Bacillales</taxon>
        <taxon>Bacillaceae</taxon>
        <taxon>Virgibacillus</taxon>
    </lineage>
</organism>
<evidence type="ECO:0000256" key="1">
    <source>
        <dbReference type="SAM" id="Phobius"/>
    </source>
</evidence>
<keyword evidence="1" id="KW-1133">Transmembrane helix</keyword>
<sequence>MKYEIPKEIKAKPKLLGLEIRELIIIFVSLFFIFTVLKDMVHKVFVIPYFIVSISFLFYMVMPSASNPNLKNYMSIILFFKQDRNTYHALDYQGILNEQEREEQNEPTRN</sequence>
<dbReference type="Proteomes" id="UP000256488">
    <property type="component" value="Unassembled WGS sequence"/>
</dbReference>
<gene>
    <name evidence="2" type="ORF">CAI16_13365</name>
</gene>
<feature type="transmembrane region" description="Helical" evidence="1">
    <location>
        <begin position="43"/>
        <end position="62"/>
    </location>
</feature>
<dbReference type="RefSeq" id="WP_116278792.1">
    <property type="nucleotide sequence ID" value="NZ_NFZX01000030.1"/>
</dbReference>
<evidence type="ECO:0000313" key="3">
    <source>
        <dbReference type="Proteomes" id="UP000256488"/>
    </source>
</evidence>
<dbReference type="EMBL" id="NFZX01000030">
    <property type="protein sequence ID" value="RFA33838.1"/>
    <property type="molecule type" value="Genomic_DNA"/>
</dbReference>
<name>A0A3E0WM04_9BACI</name>
<keyword evidence="1" id="KW-0472">Membrane</keyword>
<protein>
    <recommendedName>
        <fullName evidence="4">PrgI family protein</fullName>
    </recommendedName>
</protein>
<feature type="transmembrane region" description="Helical" evidence="1">
    <location>
        <begin position="20"/>
        <end position="37"/>
    </location>
</feature>
<reference evidence="2 3" key="1">
    <citation type="submission" date="2017-05" db="EMBL/GenBank/DDBJ databases">
        <title>Virgibacillus sp. AK90 isolated from a saltern of Kakinada, India.</title>
        <authorList>
            <person name="Gupta V."/>
            <person name="Sidhu C."/>
            <person name="Korpole S."/>
            <person name="Pinnaka A.K."/>
        </authorList>
    </citation>
    <scope>NUCLEOTIDE SEQUENCE [LARGE SCALE GENOMIC DNA]</scope>
    <source>
        <strain evidence="2 3">AK90</strain>
    </source>
</reference>
<dbReference type="Pfam" id="PF17332">
    <property type="entry name" value="DUF5592"/>
    <property type="match status" value="1"/>
</dbReference>
<evidence type="ECO:0000313" key="2">
    <source>
        <dbReference type="EMBL" id="RFA33838.1"/>
    </source>
</evidence>
<proteinExistence type="predicted"/>
<comment type="caution">
    <text evidence="2">The sequence shown here is derived from an EMBL/GenBank/DDBJ whole genome shotgun (WGS) entry which is preliminary data.</text>
</comment>
<accession>A0A3E0WM04</accession>
<evidence type="ECO:0008006" key="4">
    <source>
        <dbReference type="Google" id="ProtNLM"/>
    </source>
</evidence>